<evidence type="ECO:0000256" key="2">
    <source>
        <dbReference type="SAM" id="Phobius"/>
    </source>
</evidence>
<name>A0A552E534_MICAE</name>
<dbReference type="EMBL" id="SFBL01000019">
    <property type="protein sequence ID" value="TRU29514.1"/>
    <property type="molecule type" value="Genomic_DNA"/>
</dbReference>
<accession>A0A552E534</accession>
<keyword evidence="2" id="KW-1133">Transmembrane helix</keyword>
<feature type="transmembrane region" description="Helical" evidence="2">
    <location>
        <begin position="7"/>
        <end position="29"/>
    </location>
</feature>
<dbReference type="Gene3D" id="3.40.190.10">
    <property type="entry name" value="Periplasmic binding protein-like II"/>
    <property type="match status" value="2"/>
</dbReference>
<evidence type="ECO:0000313" key="4">
    <source>
        <dbReference type="EMBL" id="TRU29514.1"/>
    </source>
</evidence>
<protein>
    <submittedName>
        <fullName evidence="4">PstS family phosphate ABC transporter substrate-binding protein</fullName>
    </submittedName>
</protein>
<evidence type="ECO:0000259" key="3">
    <source>
        <dbReference type="Pfam" id="PF12849"/>
    </source>
</evidence>
<gene>
    <name evidence="4" type="ORF">EWV81_02420</name>
</gene>
<feature type="domain" description="PBP" evidence="3">
    <location>
        <begin position="71"/>
        <end position="330"/>
    </location>
</feature>
<dbReference type="Pfam" id="PF12849">
    <property type="entry name" value="PBP_like_2"/>
    <property type="match status" value="1"/>
</dbReference>
<dbReference type="InterPro" id="IPR024370">
    <property type="entry name" value="PBP_domain"/>
</dbReference>
<dbReference type="AlphaFoldDB" id="A0A552E534"/>
<keyword evidence="2" id="KW-0812">Transmembrane</keyword>
<dbReference type="PANTHER" id="PTHR30570">
    <property type="entry name" value="PERIPLASMIC PHOSPHATE BINDING COMPONENT OF PHOSPHATE ABC TRANSPORTER"/>
    <property type="match status" value="1"/>
</dbReference>
<proteinExistence type="predicted"/>
<dbReference type="InterPro" id="IPR050811">
    <property type="entry name" value="Phosphate_ABC_transporter"/>
</dbReference>
<evidence type="ECO:0000313" key="5">
    <source>
        <dbReference type="Proteomes" id="UP000319313"/>
    </source>
</evidence>
<evidence type="ECO:0000256" key="1">
    <source>
        <dbReference type="ARBA" id="ARBA00022729"/>
    </source>
</evidence>
<organism evidence="4 5">
    <name type="scientific">Microcystis aeruginosa Ma_SC_T_19800800_S464</name>
    <dbReference type="NCBI Taxonomy" id="2486257"/>
    <lineage>
        <taxon>Bacteria</taxon>
        <taxon>Bacillati</taxon>
        <taxon>Cyanobacteriota</taxon>
        <taxon>Cyanophyceae</taxon>
        <taxon>Oscillatoriophycideae</taxon>
        <taxon>Chroococcales</taxon>
        <taxon>Microcystaceae</taxon>
        <taxon>Microcystis</taxon>
    </lineage>
</organism>
<reference evidence="4 5" key="1">
    <citation type="submission" date="2019-01" db="EMBL/GenBank/DDBJ databases">
        <title>Coherence of Microcystis species and biogeography revealed through population genomics.</title>
        <authorList>
            <person name="Perez-Carrascal O.M."/>
            <person name="Terrat Y."/>
            <person name="Giani A."/>
            <person name="Fortin N."/>
            <person name="Tromas N."/>
            <person name="Shapiro B.J."/>
        </authorList>
    </citation>
    <scope>NUCLEOTIDE SEQUENCE [LARGE SCALE GENOMIC DNA]</scope>
    <source>
        <strain evidence="4">Ma_SC_T_19800800_S464</strain>
    </source>
</reference>
<dbReference type="SUPFAM" id="SSF53850">
    <property type="entry name" value="Periplasmic binding protein-like II"/>
    <property type="match status" value="1"/>
</dbReference>
<keyword evidence="2" id="KW-0472">Membrane</keyword>
<keyword evidence="1" id="KW-0732">Signal</keyword>
<sequence length="345" mass="38187">MSQKNEILPLLLTVMVTSALLGGIAWWLLNKTFPNFNDRSNSSSSSSSNNQISETLAAVKNVPEGLFNYGGSTTWAPIRKEVDFIIQQVWPKFRLVYTDPTTGTPGTGSGIRMLIENQLAFSQASRSLKDEEIQRAQQRGLTLKEVPVAIDGIAIAVHPDLPVSGLTITQLKDIYTGKISNWRQVGGPNLAIIPYSRRKEDGGTVEFFIDQVLEKADFGDNIQYVYSTTPALRKVSQNLGGIYYASAPEVVPQCRIKTLPLGKSENKLVAPYQEPSIPSSQCPQKRNQLNELAFQKGEYPITRRLFVIIKQNGQLDEQAGEAYADLLLTDQGQKLIEKAGFVPLR</sequence>
<dbReference type="PANTHER" id="PTHR30570:SF1">
    <property type="entry name" value="PHOSPHATE-BINDING PROTEIN PSTS"/>
    <property type="match status" value="1"/>
</dbReference>
<dbReference type="Proteomes" id="UP000319313">
    <property type="component" value="Unassembled WGS sequence"/>
</dbReference>
<comment type="caution">
    <text evidence="4">The sequence shown here is derived from an EMBL/GenBank/DDBJ whole genome shotgun (WGS) entry which is preliminary data.</text>
</comment>
<dbReference type="CDD" id="cd13566">
    <property type="entry name" value="PBP2_phosphate"/>
    <property type="match status" value="1"/>
</dbReference>